<feature type="transmembrane region" description="Helical" evidence="1">
    <location>
        <begin position="53"/>
        <end position="75"/>
    </location>
</feature>
<keyword evidence="1" id="KW-1133">Transmembrane helix</keyword>
<proteinExistence type="predicted"/>
<evidence type="ECO:0000256" key="1">
    <source>
        <dbReference type="SAM" id="Phobius"/>
    </source>
</evidence>
<keyword evidence="3" id="KW-1185">Reference proteome</keyword>
<feature type="transmembrane region" description="Helical" evidence="1">
    <location>
        <begin position="96"/>
        <end position="121"/>
    </location>
</feature>
<comment type="caution">
    <text evidence="2">The sequence shown here is derived from an EMBL/GenBank/DDBJ whole genome shotgun (WGS) entry which is preliminary data.</text>
</comment>
<protein>
    <submittedName>
        <fullName evidence="2">Small multi-drug export protein</fullName>
    </submittedName>
</protein>
<dbReference type="InterPro" id="IPR009577">
    <property type="entry name" value="Sm_multidrug_ex"/>
</dbReference>
<organism evidence="2 3">
    <name type="scientific">Oceanobacillus locisalsi</name>
    <dbReference type="NCBI Taxonomy" id="546107"/>
    <lineage>
        <taxon>Bacteria</taxon>
        <taxon>Bacillati</taxon>
        <taxon>Bacillota</taxon>
        <taxon>Bacilli</taxon>
        <taxon>Bacillales</taxon>
        <taxon>Bacillaceae</taxon>
        <taxon>Oceanobacillus</taxon>
    </lineage>
</organism>
<dbReference type="Proteomes" id="UP001597041">
    <property type="component" value="Unassembled WGS sequence"/>
</dbReference>
<evidence type="ECO:0000313" key="3">
    <source>
        <dbReference type="Proteomes" id="UP001597041"/>
    </source>
</evidence>
<accession>A0ABW3NIK2</accession>
<feature type="transmembrane region" description="Helical" evidence="1">
    <location>
        <begin position="21"/>
        <end position="47"/>
    </location>
</feature>
<sequence>MLEAFQEFVMNLAQADTWLQYLGTLLISIVPFFESYVAIPIGIVFGFPSIQVIVIAAVGNWLSVMVFVWLLSGLRQKVVKNKRNQGSKRKNRAQNIFNKYGVAGISFAGPIICFHVCAAISIASGAKKTYVSIWQAIGIGAWSIALGVAFHYGVNLLEHLPNLNPFS</sequence>
<name>A0ABW3NIK2_9BACI</name>
<keyword evidence="1" id="KW-0812">Transmembrane</keyword>
<gene>
    <name evidence="2" type="ORF">ACFQ19_13290</name>
</gene>
<evidence type="ECO:0000313" key="2">
    <source>
        <dbReference type="EMBL" id="MFD1066998.1"/>
    </source>
</evidence>
<keyword evidence="1" id="KW-0472">Membrane</keyword>
<reference evidence="3" key="1">
    <citation type="journal article" date="2019" name="Int. J. Syst. Evol. Microbiol.">
        <title>The Global Catalogue of Microorganisms (GCM) 10K type strain sequencing project: providing services to taxonomists for standard genome sequencing and annotation.</title>
        <authorList>
            <consortium name="The Broad Institute Genomics Platform"/>
            <consortium name="The Broad Institute Genome Sequencing Center for Infectious Disease"/>
            <person name="Wu L."/>
            <person name="Ma J."/>
        </authorList>
    </citation>
    <scope>NUCLEOTIDE SEQUENCE [LARGE SCALE GENOMIC DNA]</scope>
    <source>
        <strain evidence="3">CCUG 56608</strain>
    </source>
</reference>
<dbReference type="RefSeq" id="WP_379592852.1">
    <property type="nucleotide sequence ID" value="NZ_JBHTKK010000016.1"/>
</dbReference>
<dbReference type="Pfam" id="PF06695">
    <property type="entry name" value="Sm_multidrug_ex"/>
    <property type="match status" value="1"/>
</dbReference>
<feature type="transmembrane region" description="Helical" evidence="1">
    <location>
        <begin position="133"/>
        <end position="154"/>
    </location>
</feature>
<dbReference type="EMBL" id="JBHTKK010000016">
    <property type="protein sequence ID" value="MFD1066998.1"/>
    <property type="molecule type" value="Genomic_DNA"/>
</dbReference>